<comment type="caution">
    <text evidence="4">The sequence shown here is derived from an EMBL/GenBank/DDBJ whole genome shotgun (WGS) entry which is preliminary data.</text>
</comment>
<proteinExistence type="predicted"/>
<dbReference type="InterPro" id="IPR005565">
    <property type="entry name" value="Hemolysn_activator_HlyB_C"/>
</dbReference>
<evidence type="ECO:0000259" key="3">
    <source>
        <dbReference type="Pfam" id="PF03865"/>
    </source>
</evidence>
<dbReference type="Proteomes" id="UP001225316">
    <property type="component" value="Unassembled WGS sequence"/>
</dbReference>
<protein>
    <submittedName>
        <fullName evidence="4">ShlB/FhaC/HecB family hemolysin secretion/activation protein</fullName>
    </submittedName>
</protein>
<organism evidence="4 5">
    <name type="scientific">Thalassobacterium maritimum</name>
    <dbReference type="NCBI Taxonomy" id="3041265"/>
    <lineage>
        <taxon>Bacteria</taxon>
        <taxon>Pseudomonadati</taxon>
        <taxon>Verrucomicrobiota</taxon>
        <taxon>Opitutia</taxon>
        <taxon>Puniceicoccales</taxon>
        <taxon>Coraliomargaritaceae</taxon>
        <taxon>Thalassobacterium</taxon>
    </lineage>
</organism>
<name>A0ABU1ASR5_9BACT</name>
<feature type="domain" description="Haemolysin activator HlyB C-terminal" evidence="3">
    <location>
        <begin position="209"/>
        <end position="537"/>
    </location>
</feature>
<evidence type="ECO:0000313" key="4">
    <source>
        <dbReference type="EMBL" id="MDQ8207093.1"/>
    </source>
</evidence>
<dbReference type="RefSeq" id="WP_308949230.1">
    <property type="nucleotide sequence ID" value="NZ_JARXHW010000010.1"/>
</dbReference>
<feature type="signal peptide" evidence="2">
    <location>
        <begin position="1"/>
        <end position="22"/>
    </location>
</feature>
<keyword evidence="5" id="KW-1185">Reference proteome</keyword>
<reference evidence="4 5" key="1">
    <citation type="submission" date="2023-04" db="EMBL/GenBank/DDBJ databases">
        <title>A novel bacteria isolated from coastal sediment.</title>
        <authorList>
            <person name="Liu X.-J."/>
            <person name="Du Z.-J."/>
        </authorList>
    </citation>
    <scope>NUCLEOTIDE SEQUENCE [LARGE SCALE GENOMIC DNA]</scope>
    <source>
        <strain evidence="4 5">SDUM461003</strain>
    </source>
</reference>
<evidence type="ECO:0000256" key="1">
    <source>
        <dbReference type="SAM" id="MobiDB-lite"/>
    </source>
</evidence>
<dbReference type="PANTHER" id="PTHR34597">
    <property type="entry name" value="SLR1661 PROTEIN"/>
    <property type="match status" value="1"/>
</dbReference>
<dbReference type="Gene3D" id="2.40.160.50">
    <property type="entry name" value="membrane protein fhac: a member of the omp85/tpsb transporter family"/>
    <property type="match status" value="1"/>
</dbReference>
<feature type="region of interest" description="Disordered" evidence="1">
    <location>
        <begin position="555"/>
        <end position="576"/>
    </location>
</feature>
<dbReference type="EMBL" id="JARXHW010000010">
    <property type="protein sequence ID" value="MDQ8207093.1"/>
    <property type="molecule type" value="Genomic_DNA"/>
</dbReference>
<evidence type="ECO:0000256" key="2">
    <source>
        <dbReference type="SAM" id="SignalP"/>
    </source>
</evidence>
<sequence>MNQKLYKFLNMISVLCVSALSAQELAPAVDESELSLPSEPINLGAAEDEVVLVEALLQLDVVPVESIRPIEGDHQGLVRRDLPNALNGKDFEMWAECFLGYPISRESLKRLESGTRNMMTLAGKPYSLVYLPEQDITEGRVRLVVQESRIGDIRIEGNQYFSEESYLNKFGFLEGETIDRNALVPRIAQINRSDYRAATVKVVRGSEPGTSDIVIVTREQKPWKVFTGINNTGTQSTEEMRLTAGLNYGNLWGLDHQVSLQWSSDPGADHSRSLWGSYTVPIGLKGDFTVFGSQSWTNAKVNPPLSQEGESYQLGLNFDYELDPVGQRYQHSWQLGFDFKASDNNLDYAIPPFVVAISDNLTHVVQGRLQYRGTFIDDWGYTRGTITAVYSPGNLSDHNTNEDFSGTRAFAEADYVYGKVSLFRDTRLGGAFEGWNWTLQADLQIASGNLMGSEQFSAGGSATVRGYEEGEAIGDHGFLLSQELQLPAVETKVNLLGRSYPGQLRCFIFQDYAETWNQDKLTGEEPFDLMSVGLGLNYQMGRYLSAQVTHGVQLRDSGSSDTGDNSRTHFSLTLSY</sequence>
<gene>
    <name evidence="4" type="ORF">QEH52_06215</name>
</gene>
<dbReference type="InterPro" id="IPR051544">
    <property type="entry name" value="TPS_OM_transporter"/>
</dbReference>
<feature type="chain" id="PRO_5046588934" evidence="2">
    <location>
        <begin position="23"/>
        <end position="576"/>
    </location>
</feature>
<evidence type="ECO:0000313" key="5">
    <source>
        <dbReference type="Proteomes" id="UP001225316"/>
    </source>
</evidence>
<dbReference type="PANTHER" id="PTHR34597:SF6">
    <property type="entry name" value="BLR6126 PROTEIN"/>
    <property type="match status" value="1"/>
</dbReference>
<accession>A0ABU1ASR5</accession>
<keyword evidence="2" id="KW-0732">Signal</keyword>
<dbReference type="Pfam" id="PF03865">
    <property type="entry name" value="ShlB"/>
    <property type="match status" value="1"/>
</dbReference>